<dbReference type="Gene3D" id="3.30.300.200">
    <property type="match status" value="1"/>
</dbReference>
<sequence>MAFTKFTNLDYDQIKASIKDYLRANSDFTGFDFDGSNFSVLIDTLAYNAYINSVNANMIVNESFLDSAVVRRNVVSLAGNIGYLPRSKKAAQAKITLTIATASDTPTLTLKAGLVCVGAQDNTNYVFSIPEDITTLVNDGVAQFGTTEDPITVYQGTYLQNSFTYDGSLDQRFIITNSNMDYSTLVVRVKDQNEQTPGKVWNRVENIIKINRDSEIYFLAEVEKEYYELLFGDGIFGKKLKQGQQPVASYILTDGSSGNGPSKFSYSGSVVSSSGGVIIPTNTIDITTVESARNGANIESVDSVRYYAPKLYGAQYRSVTARDYEGIIKEIYPNTESVSVVGGEELDPPQFGNVLISIKPVNGTEVSDFDKKNILEGLKQYTIAGINQQLVDLKILFVELDSYVYYDVTKVASADSLKTEVIGSLNTYAKSVDLNKFGGRFKYSKAQKVIDDTSIAVTSNITRVVIRRNLSAAIGQFAQYELCFGNGFHIKASGGNIKTTGFRITGLNDVVYLTDTPNKDANGNVDNSGKGKISVITGIADDNGSFRYTVVIDKAGTVDYTKGEIMLNTLQISSTVKPNRIVEVQAYPTSNDIIGLKDLYVSLAVPDSEINMVKDTITSGEQISGVGFKVTSSYGNGKLTR</sequence>
<feature type="domain" description="Baseplate wedge protein gp6-like N-terminal helical" evidence="1">
    <location>
        <begin position="11"/>
        <end position="83"/>
    </location>
</feature>
<dbReference type="Pfam" id="PF21379">
    <property type="entry name" value="Gp6-like_1st"/>
    <property type="match status" value="1"/>
</dbReference>
<reference evidence="2 3" key="1">
    <citation type="submission" date="2013-12" db="EMBL/GenBank/DDBJ databases">
        <title>Ecological redundancy of diverse viral populations within a natural community.</title>
        <authorList>
            <person name="Gregory A.C."/>
            <person name="LaButti K."/>
            <person name="Copeland A."/>
            <person name="Woyke T."/>
            <person name="Sullivan M.B."/>
        </authorList>
    </citation>
    <scope>NUCLEOTIDE SEQUENCE [LARGE SCALE GENOMIC DNA]</scope>
    <source>
        <strain evidence="2">Syn7803C8</strain>
    </source>
</reference>
<proteinExistence type="predicted"/>
<evidence type="ECO:0000259" key="1">
    <source>
        <dbReference type="Pfam" id="PF21379"/>
    </source>
</evidence>
<evidence type="ECO:0000313" key="2">
    <source>
        <dbReference type="EMBL" id="AIX21440.1"/>
    </source>
</evidence>
<evidence type="ECO:0000313" key="3">
    <source>
        <dbReference type="Proteomes" id="UP000185321"/>
    </source>
</evidence>
<dbReference type="EMBL" id="KJ019058">
    <property type="protein sequence ID" value="AIX21440.1"/>
    <property type="molecule type" value="Genomic_DNA"/>
</dbReference>
<keyword evidence="3" id="KW-1185">Reference proteome</keyword>
<dbReference type="InterPro" id="IPR049026">
    <property type="entry name" value="Gp6-like_N"/>
</dbReference>
<dbReference type="Proteomes" id="UP000185321">
    <property type="component" value="Segment"/>
</dbReference>
<protein>
    <submittedName>
        <fullName evidence="2">Baseplate wedge protein</fullName>
    </submittedName>
</protein>
<name>A0A0E3F788_9CAUD</name>
<accession>A0A0E3F788</accession>
<organism evidence="2 3">
    <name type="scientific">Synechococcus phage ACG-2014f_Syn7803C8</name>
    <dbReference type="NCBI Taxonomy" id="2790336"/>
    <lineage>
        <taxon>Viruses</taxon>
        <taxon>Duplodnaviria</taxon>
        <taxon>Heunggongvirae</taxon>
        <taxon>Uroviricota</taxon>
        <taxon>Caudoviricetes</taxon>
        <taxon>Pantevenvirales</taxon>
        <taxon>Kyanoviridae</taxon>
        <taxon>Atlauavirus</taxon>
        <taxon>Atlauavirus tusconc8</taxon>
    </lineage>
</organism>
<gene>
    <name evidence="2" type="ORF">Syn7803C8_116</name>
</gene>